<comment type="similarity">
    <text evidence="2">Belongs to the venom Kunitz-type family. 03 (sub-Kunitz) subfamily.</text>
</comment>
<protein>
    <recommendedName>
        <fullName evidence="4">BPTI/Kunitz inhibitor domain-containing protein</fullName>
    </recommendedName>
</protein>
<dbReference type="Pfam" id="PF00014">
    <property type="entry name" value="Kunitz_BPTI"/>
    <property type="match status" value="1"/>
</dbReference>
<sequence length="124" mass="14040">MKFLATVCLIFALFFEVLGFKNSVCNQEPRGYVDTYIICAGYMPRFTYYAESNSCQEYIYNGCFEICGLPHSGNGDGKRSCMGFFPSWSYNSDKNECIEFIYGGCGGNDNRFGSKEICEDKCLE</sequence>
<dbReference type="InterPro" id="IPR002223">
    <property type="entry name" value="Kunitz_BPTI"/>
</dbReference>
<comment type="caution">
    <text evidence="5">The sequence shown here is derived from an EMBL/GenBank/DDBJ whole genome shotgun (WGS) entry which is preliminary data.</text>
</comment>
<reference evidence="5" key="1">
    <citation type="journal article" date="2023" name="Genome Biol. Evol.">
        <title>Long-read-based Genome Assembly of Drosophila gunungcola Reveals Fewer Chemosensory Genes in Flower-breeding Species.</title>
        <authorList>
            <person name="Negi A."/>
            <person name="Liao B.Y."/>
            <person name="Yeh S.D."/>
        </authorList>
    </citation>
    <scope>NUCLEOTIDE SEQUENCE</scope>
    <source>
        <strain evidence="5">Sukarami</strain>
    </source>
</reference>
<dbReference type="PROSITE" id="PS50279">
    <property type="entry name" value="BPTI_KUNITZ_2"/>
    <property type="match status" value="1"/>
</dbReference>
<feature type="signal peptide" evidence="3">
    <location>
        <begin position="1"/>
        <end position="19"/>
    </location>
</feature>
<evidence type="ECO:0000256" key="1">
    <source>
        <dbReference type="ARBA" id="ARBA00023157"/>
    </source>
</evidence>
<dbReference type="SMART" id="SM00131">
    <property type="entry name" value="KU"/>
    <property type="match status" value="1"/>
</dbReference>
<proteinExistence type="inferred from homology"/>
<dbReference type="InterPro" id="IPR051388">
    <property type="entry name" value="Serpin_venom_toxin"/>
</dbReference>
<keyword evidence="1" id="KW-1015">Disulfide bond</keyword>
<dbReference type="AlphaFoldDB" id="A0A9P9YSQ0"/>
<evidence type="ECO:0000256" key="2">
    <source>
        <dbReference type="ARBA" id="ARBA00038506"/>
    </source>
</evidence>
<accession>A0A9P9YSQ0</accession>
<keyword evidence="6" id="KW-1185">Reference proteome</keyword>
<dbReference type="EMBL" id="JAMKOV010000002">
    <property type="protein sequence ID" value="KAI8042408.1"/>
    <property type="molecule type" value="Genomic_DNA"/>
</dbReference>
<dbReference type="CDD" id="cd22634">
    <property type="entry name" value="Kunitz_SCI-I-like"/>
    <property type="match status" value="1"/>
</dbReference>
<keyword evidence="3" id="KW-0732">Signal</keyword>
<dbReference type="SUPFAM" id="SSF57362">
    <property type="entry name" value="BPTI-like"/>
    <property type="match status" value="2"/>
</dbReference>
<organism evidence="5 6">
    <name type="scientific">Drosophila gunungcola</name>
    <name type="common">fruit fly</name>
    <dbReference type="NCBI Taxonomy" id="103775"/>
    <lineage>
        <taxon>Eukaryota</taxon>
        <taxon>Metazoa</taxon>
        <taxon>Ecdysozoa</taxon>
        <taxon>Arthropoda</taxon>
        <taxon>Hexapoda</taxon>
        <taxon>Insecta</taxon>
        <taxon>Pterygota</taxon>
        <taxon>Neoptera</taxon>
        <taxon>Endopterygota</taxon>
        <taxon>Diptera</taxon>
        <taxon>Brachycera</taxon>
        <taxon>Muscomorpha</taxon>
        <taxon>Ephydroidea</taxon>
        <taxon>Drosophilidae</taxon>
        <taxon>Drosophila</taxon>
        <taxon>Sophophora</taxon>
    </lineage>
</organism>
<dbReference type="PRINTS" id="PR00759">
    <property type="entry name" value="BASICPTASE"/>
</dbReference>
<name>A0A9P9YSQ0_9MUSC</name>
<evidence type="ECO:0000259" key="4">
    <source>
        <dbReference type="PROSITE" id="PS50279"/>
    </source>
</evidence>
<gene>
    <name evidence="5" type="ORF">M5D96_003721</name>
</gene>
<dbReference type="PANTHER" id="PTHR46751">
    <property type="entry name" value="EPPIN"/>
    <property type="match status" value="1"/>
</dbReference>
<dbReference type="InterPro" id="IPR036880">
    <property type="entry name" value="Kunitz_BPTI_sf"/>
</dbReference>
<evidence type="ECO:0000313" key="6">
    <source>
        <dbReference type="Proteomes" id="UP001059596"/>
    </source>
</evidence>
<dbReference type="GO" id="GO:0004867">
    <property type="term" value="F:serine-type endopeptidase inhibitor activity"/>
    <property type="evidence" value="ECO:0007669"/>
    <property type="project" value="InterPro"/>
</dbReference>
<dbReference type="Proteomes" id="UP001059596">
    <property type="component" value="Unassembled WGS sequence"/>
</dbReference>
<dbReference type="PROSITE" id="PS00280">
    <property type="entry name" value="BPTI_KUNITZ_1"/>
    <property type="match status" value="1"/>
</dbReference>
<feature type="chain" id="PRO_5040111022" description="BPTI/Kunitz inhibitor domain-containing protein" evidence="3">
    <location>
        <begin position="20"/>
        <end position="124"/>
    </location>
</feature>
<evidence type="ECO:0000256" key="3">
    <source>
        <dbReference type="SAM" id="SignalP"/>
    </source>
</evidence>
<dbReference type="PANTHER" id="PTHR46751:SF1">
    <property type="entry name" value="WAP FOUR-DISULFIDE CORE DOMAIN PROTEIN 6A"/>
    <property type="match status" value="1"/>
</dbReference>
<feature type="domain" description="BPTI/Kunitz inhibitor" evidence="4">
    <location>
        <begin position="67"/>
        <end position="122"/>
    </location>
</feature>
<evidence type="ECO:0000313" key="5">
    <source>
        <dbReference type="EMBL" id="KAI8042408.1"/>
    </source>
</evidence>
<dbReference type="InterPro" id="IPR020901">
    <property type="entry name" value="Prtase_inh_Kunz-CS"/>
</dbReference>
<dbReference type="Gene3D" id="4.10.410.10">
    <property type="entry name" value="Pancreatic trypsin inhibitor Kunitz domain"/>
    <property type="match status" value="2"/>
</dbReference>